<evidence type="ECO:0000313" key="2">
    <source>
        <dbReference type="Proteomes" id="UP000198796"/>
    </source>
</evidence>
<dbReference type="Proteomes" id="UP000198796">
    <property type="component" value="Unassembled WGS sequence"/>
</dbReference>
<dbReference type="CDD" id="cd02440">
    <property type="entry name" value="AdoMet_MTases"/>
    <property type="match status" value="1"/>
</dbReference>
<dbReference type="STRING" id="871651.SAMN05421688_0966"/>
<evidence type="ECO:0000313" key="1">
    <source>
        <dbReference type="EMBL" id="SFA79654.1"/>
    </source>
</evidence>
<keyword evidence="2" id="KW-1185">Reference proteome</keyword>
<gene>
    <name evidence="1" type="ORF">SAMN05421688_0966</name>
</gene>
<dbReference type="GO" id="GO:0008168">
    <property type="term" value="F:methyltransferase activity"/>
    <property type="evidence" value="ECO:0007669"/>
    <property type="project" value="UniProtKB-KW"/>
</dbReference>
<dbReference type="InterPro" id="IPR029063">
    <property type="entry name" value="SAM-dependent_MTases_sf"/>
</dbReference>
<dbReference type="Pfam" id="PF13489">
    <property type="entry name" value="Methyltransf_23"/>
    <property type="match status" value="1"/>
</dbReference>
<accession>A0A1I0VTJ7</accession>
<dbReference type="AlphaFoldDB" id="A0A1I0VTJ7"/>
<name>A0A1I0VTJ7_9RHOB</name>
<dbReference type="OrthoDB" id="9807911at2"/>
<organism evidence="1 2">
    <name type="scientific">Poseidonocella pacifica</name>
    <dbReference type="NCBI Taxonomy" id="871651"/>
    <lineage>
        <taxon>Bacteria</taxon>
        <taxon>Pseudomonadati</taxon>
        <taxon>Pseudomonadota</taxon>
        <taxon>Alphaproteobacteria</taxon>
        <taxon>Rhodobacterales</taxon>
        <taxon>Roseobacteraceae</taxon>
        <taxon>Poseidonocella</taxon>
    </lineage>
</organism>
<dbReference type="RefSeq" id="WP_092061063.1">
    <property type="nucleotide sequence ID" value="NZ_FOJU01000001.1"/>
</dbReference>
<reference evidence="1 2" key="1">
    <citation type="submission" date="2016-10" db="EMBL/GenBank/DDBJ databases">
        <authorList>
            <person name="de Groot N.N."/>
        </authorList>
    </citation>
    <scope>NUCLEOTIDE SEQUENCE [LARGE SCALE GENOMIC DNA]</scope>
    <source>
        <strain evidence="1 2">DSM 29316</strain>
    </source>
</reference>
<dbReference type="SUPFAM" id="SSF53335">
    <property type="entry name" value="S-adenosyl-L-methionine-dependent methyltransferases"/>
    <property type="match status" value="1"/>
</dbReference>
<proteinExistence type="predicted"/>
<keyword evidence="1" id="KW-0489">Methyltransferase</keyword>
<protein>
    <submittedName>
        <fullName evidence="1">Methyltransferase domain-containing protein</fullName>
    </submittedName>
</protein>
<dbReference type="GO" id="GO:0032259">
    <property type="term" value="P:methylation"/>
    <property type="evidence" value="ECO:0007669"/>
    <property type="project" value="UniProtKB-KW"/>
</dbReference>
<dbReference type="EMBL" id="FOJU01000001">
    <property type="protein sequence ID" value="SFA79654.1"/>
    <property type="molecule type" value="Genomic_DNA"/>
</dbReference>
<dbReference type="Gene3D" id="3.40.50.150">
    <property type="entry name" value="Vaccinia Virus protein VP39"/>
    <property type="match status" value="1"/>
</dbReference>
<sequence length="204" mass="21931">MSGSFLDKIFTARRGREMRELYDAWSHSYDEEVAGAGYATPARCAAALSQHFDLSSGPILDYGCGTGLSGQALHDAGATVIDGVDVSADMLAKADAKGVYRKLIRIQAKNPPDFGVDYYPAITAIGSIGKGAAPISVFDRIMGWLQPGAVFCFSFNDLAIKVGRYESRLNEHLDTGSASLLFREHGPHLPAKELGAVVYVIRKS</sequence>
<keyword evidence="1" id="KW-0808">Transferase</keyword>